<dbReference type="InterPro" id="IPR053871">
    <property type="entry name" value="CATSPERG_beta-prop"/>
</dbReference>
<evidence type="ECO:0000259" key="3">
    <source>
        <dbReference type="Pfam" id="PF22840"/>
    </source>
</evidence>
<dbReference type="Proteomes" id="UP000694424">
    <property type="component" value="Unplaced"/>
</dbReference>
<proteinExistence type="predicted"/>
<evidence type="ECO:0000259" key="2">
    <source>
        <dbReference type="Pfam" id="PF15064"/>
    </source>
</evidence>
<evidence type="ECO:0000313" key="5">
    <source>
        <dbReference type="Proteomes" id="UP000694424"/>
    </source>
</evidence>
<name>A0A8B9PN70_APTOW</name>
<feature type="region of interest" description="Disordered" evidence="1">
    <location>
        <begin position="74"/>
        <end position="104"/>
    </location>
</feature>
<sequence>RGALCRRCFGSPWPGAARARCGTRPRGSATAGRAGSTPGAGDGGQEGLGMGSRKEHPFGIRHLGRIGGSAGVLAGSGGTGVRNGTRQASQRAQGATGAPVPHPVPASPCPAGRCGDEELCRLRWYTPMPMVNGSVVADVRVRSSMPGFSIEQQRFSFNVNGYMKETEKGLQCTVGHPLKKLMDVDSPSRPLWATVDKAPVLILGGFSKNKVILLSDSDFEDFVAVEVGRRAGPGVAAHGWCPCTSAARRACAWLSTSPTPSNTPPA</sequence>
<dbReference type="InterPro" id="IPR053872">
    <property type="entry name" value="CATSPERG_N"/>
</dbReference>
<accession>A0A8B9PN70</accession>
<protein>
    <submittedName>
        <fullName evidence="4">Cation channel sperm associated auxiliary subunit gamma</fullName>
    </submittedName>
</protein>
<dbReference type="Ensembl" id="ENSAOWT00000010569.1">
    <property type="protein sequence ID" value="ENSAOWP00000009321.1"/>
    <property type="gene ID" value="ENSAOWG00000006412.1"/>
</dbReference>
<keyword evidence="5" id="KW-1185">Reference proteome</keyword>
<evidence type="ECO:0000256" key="1">
    <source>
        <dbReference type="SAM" id="MobiDB-lite"/>
    </source>
</evidence>
<dbReference type="AlphaFoldDB" id="A0A8B9PN70"/>
<dbReference type="PANTHER" id="PTHR14327">
    <property type="entry name" value="CATION CHANNEL SPERM-ASSOCIATED PROTEIN SUBUNIT GAMMA"/>
    <property type="match status" value="1"/>
</dbReference>
<feature type="region of interest" description="Disordered" evidence="1">
    <location>
        <begin position="16"/>
        <end position="58"/>
    </location>
</feature>
<dbReference type="InterPro" id="IPR028246">
    <property type="entry name" value="CATSPERG"/>
</dbReference>
<feature type="domain" description="CATSPERG N-terminal" evidence="3">
    <location>
        <begin position="112"/>
        <end position="158"/>
    </location>
</feature>
<reference evidence="4" key="1">
    <citation type="submission" date="2025-08" db="UniProtKB">
        <authorList>
            <consortium name="Ensembl"/>
        </authorList>
    </citation>
    <scope>IDENTIFICATION</scope>
</reference>
<dbReference type="GO" id="GO:0097228">
    <property type="term" value="C:sperm principal piece"/>
    <property type="evidence" value="ECO:0007669"/>
    <property type="project" value="InterPro"/>
</dbReference>
<dbReference type="PANTHER" id="PTHR14327:SF1">
    <property type="entry name" value="CATION CHANNEL SPERM-ASSOCIATED AUXILIARY SUBUNIT GAMMA"/>
    <property type="match status" value="1"/>
</dbReference>
<dbReference type="Pfam" id="PF15064">
    <property type="entry name" value="CATSPERG_beta-prop"/>
    <property type="match status" value="1"/>
</dbReference>
<dbReference type="GO" id="GO:0036128">
    <property type="term" value="C:CatSper complex"/>
    <property type="evidence" value="ECO:0007669"/>
    <property type="project" value="InterPro"/>
</dbReference>
<reference evidence="4" key="2">
    <citation type="submission" date="2025-09" db="UniProtKB">
        <authorList>
            <consortium name="Ensembl"/>
        </authorList>
    </citation>
    <scope>IDENTIFICATION</scope>
</reference>
<organism evidence="4 5">
    <name type="scientific">Apteryx owenii</name>
    <name type="common">Little spotted kiwi</name>
    <dbReference type="NCBI Taxonomy" id="8824"/>
    <lineage>
        <taxon>Eukaryota</taxon>
        <taxon>Metazoa</taxon>
        <taxon>Chordata</taxon>
        <taxon>Craniata</taxon>
        <taxon>Vertebrata</taxon>
        <taxon>Euteleostomi</taxon>
        <taxon>Archelosauria</taxon>
        <taxon>Archosauria</taxon>
        <taxon>Dinosauria</taxon>
        <taxon>Saurischia</taxon>
        <taxon>Theropoda</taxon>
        <taxon>Coelurosauria</taxon>
        <taxon>Aves</taxon>
        <taxon>Palaeognathae</taxon>
        <taxon>Apterygiformes</taxon>
        <taxon>Apterygidae</taxon>
        <taxon>Apteryx</taxon>
    </lineage>
</organism>
<dbReference type="Pfam" id="PF22840">
    <property type="entry name" value="CATSPERG_NTD"/>
    <property type="match status" value="1"/>
</dbReference>
<feature type="compositionally biased region" description="Gly residues" evidence="1">
    <location>
        <begin position="38"/>
        <end position="50"/>
    </location>
</feature>
<feature type="domain" description="CATSPERG beta-propeller" evidence="2">
    <location>
        <begin position="172"/>
        <end position="228"/>
    </location>
</feature>
<feature type="compositionally biased region" description="Polar residues" evidence="1">
    <location>
        <begin position="82"/>
        <end position="93"/>
    </location>
</feature>
<evidence type="ECO:0000313" key="4">
    <source>
        <dbReference type="Ensembl" id="ENSAOWP00000009321.1"/>
    </source>
</evidence>